<dbReference type="AlphaFoldDB" id="A0A6H5J3A7"/>
<proteinExistence type="predicted"/>
<evidence type="ECO:0000313" key="2">
    <source>
        <dbReference type="EMBL" id="CAB0044924.1"/>
    </source>
</evidence>
<sequence length="501" mass="55296">MATENEAGMDTSLPTFEEATGSYVVQCRPTPVTSTPASRYRALDGIEEPLPTFEEATGSYVVENRPTPVAPIRSSPVREVDMKERCRKICEYIMIKTIVSVIRKKALKKMWFDLPTIVKISASCAREVIIVDKIIKPIRNRGDSTRDARRRAQYANYLARALVWNNLTQVRQYDIIITRRASIIYTRAAFGRGGLRRADKYRNEGAKKEAPEHGSGSSSLVSEASANLLLRIIIMACTACANNRKISLFASTAKQLKLNERTRKEEAESIRSAVATAAAGTLCSQCKAPEDRSSLTSHSSAPASRASSPSPSHFASSTERSTSLESLSLKRPRDSPPTALCVKRTNVQLTESVPPVSPCLPGPPNDMSDDGTPPPWVSTLLSRFDRLESSMNGRLTSIETSLLEFSRTQHQHTASIEHNTNRIAGLDERVTAEIAIIRSDSDRAFTAMRADWACLRPVTCGRRCTRRRSRYLRGSRVGYSPLSGRNQQCDSRAHCLCLGAG</sequence>
<reference evidence="2 3" key="1">
    <citation type="submission" date="2020-02" db="EMBL/GenBank/DDBJ databases">
        <authorList>
            <person name="Ferguson B K."/>
        </authorList>
    </citation>
    <scope>NUCLEOTIDE SEQUENCE [LARGE SCALE GENOMIC DNA]</scope>
</reference>
<keyword evidence="3" id="KW-1185">Reference proteome</keyword>
<feature type="region of interest" description="Disordered" evidence="1">
    <location>
        <begin position="290"/>
        <end position="340"/>
    </location>
</feature>
<feature type="region of interest" description="Disordered" evidence="1">
    <location>
        <begin position="352"/>
        <end position="372"/>
    </location>
</feature>
<gene>
    <name evidence="2" type="ORF">TBRA_LOCUS16491</name>
</gene>
<protein>
    <submittedName>
        <fullName evidence="2">Uncharacterized protein</fullName>
    </submittedName>
</protein>
<dbReference type="Proteomes" id="UP000479190">
    <property type="component" value="Unassembled WGS sequence"/>
</dbReference>
<organism evidence="2 3">
    <name type="scientific">Trichogramma brassicae</name>
    <dbReference type="NCBI Taxonomy" id="86971"/>
    <lineage>
        <taxon>Eukaryota</taxon>
        <taxon>Metazoa</taxon>
        <taxon>Ecdysozoa</taxon>
        <taxon>Arthropoda</taxon>
        <taxon>Hexapoda</taxon>
        <taxon>Insecta</taxon>
        <taxon>Pterygota</taxon>
        <taxon>Neoptera</taxon>
        <taxon>Endopterygota</taxon>
        <taxon>Hymenoptera</taxon>
        <taxon>Apocrita</taxon>
        <taxon>Proctotrupomorpha</taxon>
        <taxon>Chalcidoidea</taxon>
        <taxon>Trichogrammatidae</taxon>
        <taxon>Trichogramma</taxon>
    </lineage>
</organism>
<dbReference type="EMBL" id="CADCXV010001505">
    <property type="protein sequence ID" value="CAB0044924.1"/>
    <property type="molecule type" value="Genomic_DNA"/>
</dbReference>
<evidence type="ECO:0000256" key="1">
    <source>
        <dbReference type="SAM" id="MobiDB-lite"/>
    </source>
</evidence>
<accession>A0A6H5J3A7</accession>
<feature type="compositionally biased region" description="Low complexity" evidence="1">
    <location>
        <begin position="294"/>
        <end position="329"/>
    </location>
</feature>
<dbReference type="OrthoDB" id="10560937at2759"/>
<feature type="compositionally biased region" description="Pro residues" evidence="1">
    <location>
        <begin position="355"/>
        <end position="364"/>
    </location>
</feature>
<name>A0A6H5J3A7_9HYME</name>
<evidence type="ECO:0000313" key="3">
    <source>
        <dbReference type="Proteomes" id="UP000479190"/>
    </source>
</evidence>